<keyword evidence="12" id="KW-1185">Reference proteome</keyword>
<dbReference type="GO" id="GO:0005886">
    <property type="term" value="C:plasma membrane"/>
    <property type="evidence" value="ECO:0007669"/>
    <property type="project" value="UniProtKB-SubCell"/>
</dbReference>
<dbReference type="InterPro" id="IPR035906">
    <property type="entry name" value="MetI-like_sf"/>
</dbReference>
<evidence type="ECO:0000256" key="9">
    <source>
        <dbReference type="RuleBase" id="RU363032"/>
    </source>
</evidence>
<keyword evidence="2 9" id="KW-0813">Transport</keyword>
<dbReference type="Pfam" id="PF00528">
    <property type="entry name" value="BPD_transp_1"/>
    <property type="match status" value="1"/>
</dbReference>
<dbReference type="PROSITE" id="PS50928">
    <property type="entry name" value="ABC_TM1"/>
    <property type="match status" value="1"/>
</dbReference>
<accession>A0A4U1B4L1</accession>
<feature type="transmembrane region" description="Helical" evidence="9">
    <location>
        <begin position="102"/>
        <end position="124"/>
    </location>
</feature>
<dbReference type="AlphaFoldDB" id="A0A4U1B4L1"/>
<evidence type="ECO:0000256" key="7">
    <source>
        <dbReference type="ARBA" id="ARBA00023136"/>
    </source>
</evidence>
<comment type="similarity">
    <text evidence="8">Belongs to the binding-protein-dependent transport system permease family. OppBC subfamily.</text>
</comment>
<keyword evidence="7 9" id="KW-0472">Membrane</keyword>
<feature type="transmembrane region" description="Helical" evidence="9">
    <location>
        <begin position="205"/>
        <end position="224"/>
    </location>
</feature>
<proteinExistence type="inferred from homology"/>
<evidence type="ECO:0000313" key="12">
    <source>
        <dbReference type="Proteomes" id="UP000307999"/>
    </source>
</evidence>
<dbReference type="InterPro" id="IPR000515">
    <property type="entry name" value="MetI-like"/>
</dbReference>
<keyword evidence="3" id="KW-1003">Cell membrane</keyword>
<comment type="subcellular location">
    <subcellularLocation>
        <location evidence="1">Cell inner membrane</location>
        <topology evidence="1">Multi-pass membrane protein</topology>
    </subcellularLocation>
    <subcellularLocation>
        <location evidence="9">Cell membrane</location>
        <topology evidence="9">Multi-pass membrane protein</topology>
    </subcellularLocation>
</comment>
<keyword evidence="4" id="KW-0997">Cell inner membrane</keyword>
<evidence type="ECO:0000313" key="11">
    <source>
        <dbReference type="EMBL" id="TKB44694.1"/>
    </source>
</evidence>
<reference evidence="11 12" key="1">
    <citation type="submission" date="2019-04" db="EMBL/GenBank/DDBJ databases">
        <title>Thalassotalea guangxiensis sp. nov., isolated from sediment of the coastal wetland.</title>
        <authorList>
            <person name="Zheng S."/>
            <person name="Zhang D."/>
        </authorList>
    </citation>
    <scope>NUCLEOTIDE SEQUENCE [LARGE SCALE GENOMIC DNA]</scope>
    <source>
        <strain evidence="11 12">ZS-4</strain>
    </source>
</reference>
<dbReference type="GO" id="GO:0071916">
    <property type="term" value="F:dipeptide transmembrane transporter activity"/>
    <property type="evidence" value="ECO:0007669"/>
    <property type="project" value="TreeGrafter"/>
</dbReference>
<name>A0A4U1B4L1_9GAMM</name>
<sequence>MVLFALRRLNLLLFTLLMLSVVAFSLNYFFPGSAIVNITGLVNATDAQLASYEKLYRMDQSVFFQYLAYLRELFNGNMGVSMSTQNPISEELITYLPATIELSLAALLLAMIFGVPLGFIAAIFHNKVTDKAILSVAMVGYSLPVFWLALILILVFSITLSWFPSSGQLNLLFEIEQVTGFKLIDILLSDSPYRWQAFQDALEHLVLPAITVAIAPMTIFIRLARTSMLEVLESNYIKAARAKGLSNIKIIYHHGIRNALVRIIRDMGLQFANLMTLAMIAEVIFDWQGAGSWLIDSIFQRDYTAIQGGLIALATFTFFINILADFIYASLNPVERYTRHATR</sequence>
<dbReference type="SUPFAM" id="SSF161098">
    <property type="entry name" value="MetI-like"/>
    <property type="match status" value="1"/>
</dbReference>
<evidence type="ECO:0000256" key="8">
    <source>
        <dbReference type="ARBA" id="ARBA00024202"/>
    </source>
</evidence>
<evidence type="ECO:0000256" key="5">
    <source>
        <dbReference type="ARBA" id="ARBA00022692"/>
    </source>
</evidence>
<feature type="transmembrane region" description="Helical" evidence="9">
    <location>
        <begin position="305"/>
        <end position="329"/>
    </location>
</feature>
<protein>
    <submittedName>
        <fullName evidence="11">ABC transporter permease subunit</fullName>
    </submittedName>
</protein>
<dbReference type="Proteomes" id="UP000307999">
    <property type="component" value="Unassembled WGS sequence"/>
</dbReference>
<dbReference type="InterPro" id="IPR045621">
    <property type="entry name" value="BPD_transp_1_N"/>
</dbReference>
<gene>
    <name evidence="11" type="ORF">E8M12_11205</name>
</gene>
<keyword evidence="6 9" id="KW-1133">Transmembrane helix</keyword>
<evidence type="ECO:0000256" key="4">
    <source>
        <dbReference type="ARBA" id="ARBA00022519"/>
    </source>
</evidence>
<dbReference type="RefSeq" id="WP_136736228.1">
    <property type="nucleotide sequence ID" value="NZ_SWDB01000027.1"/>
</dbReference>
<evidence type="ECO:0000256" key="3">
    <source>
        <dbReference type="ARBA" id="ARBA00022475"/>
    </source>
</evidence>
<evidence type="ECO:0000256" key="1">
    <source>
        <dbReference type="ARBA" id="ARBA00004429"/>
    </source>
</evidence>
<dbReference type="PANTHER" id="PTHR43163">
    <property type="entry name" value="DIPEPTIDE TRANSPORT SYSTEM PERMEASE PROTEIN DPPB-RELATED"/>
    <property type="match status" value="1"/>
</dbReference>
<feature type="domain" description="ABC transmembrane type-1" evidence="10">
    <location>
        <begin position="96"/>
        <end position="328"/>
    </location>
</feature>
<dbReference type="Gene3D" id="1.10.3720.10">
    <property type="entry name" value="MetI-like"/>
    <property type="match status" value="1"/>
</dbReference>
<dbReference type="PANTHER" id="PTHR43163:SF4">
    <property type="entry name" value="PUTRESCINE EXPORT SYSTEM PERMEASE PROTEIN SAPB"/>
    <property type="match status" value="1"/>
</dbReference>
<keyword evidence="5 9" id="KW-0812">Transmembrane</keyword>
<dbReference type="Pfam" id="PF19300">
    <property type="entry name" value="BPD_transp_1_N"/>
    <property type="match status" value="1"/>
</dbReference>
<organism evidence="11 12">
    <name type="scientific">Thalassotalea mangrovi</name>
    <dbReference type="NCBI Taxonomy" id="2572245"/>
    <lineage>
        <taxon>Bacteria</taxon>
        <taxon>Pseudomonadati</taxon>
        <taxon>Pseudomonadota</taxon>
        <taxon>Gammaproteobacteria</taxon>
        <taxon>Alteromonadales</taxon>
        <taxon>Colwelliaceae</taxon>
        <taxon>Thalassotalea</taxon>
    </lineage>
</organism>
<dbReference type="OrthoDB" id="9805855at2"/>
<evidence type="ECO:0000259" key="10">
    <source>
        <dbReference type="PROSITE" id="PS50928"/>
    </source>
</evidence>
<evidence type="ECO:0000256" key="6">
    <source>
        <dbReference type="ARBA" id="ARBA00022989"/>
    </source>
</evidence>
<evidence type="ECO:0000256" key="2">
    <source>
        <dbReference type="ARBA" id="ARBA00022448"/>
    </source>
</evidence>
<dbReference type="CDD" id="cd06261">
    <property type="entry name" value="TM_PBP2"/>
    <property type="match status" value="1"/>
</dbReference>
<dbReference type="EMBL" id="SWDB01000027">
    <property type="protein sequence ID" value="TKB44694.1"/>
    <property type="molecule type" value="Genomic_DNA"/>
</dbReference>
<feature type="transmembrane region" description="Helical" evidence="9">
    <location>
        <begin position="136"/>
        <end position="163"/>
    </location>
</feature>
<comment type="caution">
    <text evidence="11">The sequence shown here is derived from an EMBL/GenBank/DDBJ whole genome shotgun (WGS) entry which is preliminary data.</text>
</comment>
<feature type="transmembrane region" description="Helical" evidence="9">
    <location>
        <begin position="267"/>
        <end position="285"/>
    </location>
</feature>